<reference evidence="2 3" key="1">
    <citation type="submission" date="2019-01" db="EMBL/GenBank/DDBJ databases">
        <title>Litorilituus lipolytica sp. nov., isolated from intertidal sand of the Yellow Sea in China.</title>
        <authorList>
            <person name="Liu A."/>
        </authorList>
    </citation>
    <scope>NUCLEOTIDE SEQUENCE [LARGE SCALE GENOMIC DNA]</scope>
    <source>
        <strain evidence="2 3">RZ04</strain>
    </source>
</reference>
<dbReference type="OrthoDB" id="2380306at2"/>
<accession>A0A502KT42</accession>
<dbReference type="EMBL" id="SAWY01000033">
    <property type="protein sequence ID" value="TPH13579.1"/>
    <property type="molecule type" value="Genomic_DNA"/>
</dbReference>
<protein>
    <submittedName>
        <fullName evidence="2">N-acetyltransferase</fullName>
    </submittedName>
</protein>
<dbReference type="PROSITE" id="PS51186">
    <property type="entry name" value="GNAT"/>
    <property type="match status" value="1"/>
</dbReference>
<dbReference type="SUPFAM" id="SSF55729">
    <property type="entry name" value="Acyl-CoA N-acyltransferases (Nat)"/>
    <property type="match status" value="1"/>
</dbReference>
<name>A0A502KT42_9GAMM</name>
<evidence type="ECO:0000313" key="3">
    <source>
        <dbReference type="Proteomes" id="UP000315303"/>
    </source>
</evidence>
<proteinExistence type="predicted"/>
<dbReference type="InterPro" id="IPR000182">
    <property type="entry name" value="GNAT_dom"/>
</dbReference>
<dbReference type="GO" id="GO:0016747">
    <property type="term" value="F:acyltransferase activity, transferring groups other than amino-acyl groups"/>
    <property type="evidence" value="ECO:0007669"/>
    <property type="project" value="InterPro"/>
</dbReference>
<keyword evidence="3" id="KW-1185">Reference proteome</keyword>
<evidence type="ECO:0000259" key="1">
    <source>
        <dbReference type="PROSITE" id="PS51186"/>
    </source>
</evidence>
<gene>
    <name evidence="2" type="ORF">EPA86_13330</name>
</gene>
<evidence type="ECO:0000313" key="2">
    <source>
        <dbReference type="EMBL" id="TPH13579.1"/>
    </source>
</evidence>
<dbReference type="RefSeq" id="WP_140604407.1">
    <property type="nucleotide sequence ID" value="NZ_SAWY01000033.1"/>
</dbReference>
<sequence length="148" mass="16605">MSDKLIFKAYLPSYKDDCLALFDDNCPEFFAPNERNDYAAFLDSNPVGYEVCLVGDTVIGAFGLIGDVEEYKHINWILISSKSQGLGIGSRFIDRAIQAAKKDELQHIKIAASHLSAPFFAKYGARVIREIPHGWGANMHRIDMELHL</sequence>
<dbReference type="InterPro" id="IPR016181">
    <property type="entry name" value="Acyl_CoA_acyltransferase"/>
</dbReference>
<organism evidence="2 3">
    <name type="scientific">Litorilituus lipolyticus</name>
    <dbReference type="NCBI Taxonomy" id="2491017"/>
    <lineage>
        <taxon>Bacteria</taxon>
        <taxon>Pseudomonadati</taxon>
        <taxon>Pseudomonadota</taxon>
        <taxon>Gammaproteobacteria</taxon>
        <taxon>Alteromonadales</taxon>
        <taxon>Colwelliaceae</taxon>
        <taxon>Litorilituus</taxon>
    </lineage>
</organism>
<dbReference type="Gene3D" id="3.40.630.30">
    <property type="match status" value="1"/>
</dbReference>
<dbReference type="CDD" id="cd04301">
    <property type="entry name" value="NAT_SF"/>
    <property type="match status" value="1"/>
</dbReference>
<dbReference type="Proteomes" id="UP000315303">
    <property type="component" value="Unassembled WGS sequence"/>
</dbReference>
<feature type="domain" description="N-acetyltransferase" evidence="1">
    <location>
        <begin position="5"/>
        <end position="148"/>
    </location>
</feature>
<comment type="caution">
    <text evidence="2">The sequence shown here is derived from an EMBL/GenBank/DDBJ whole genome shotgun (WGS) entry which is preliminary data.</text>
</comment>
<keyword evidence="2" id="KW-0808">Transferase</keyword>
<dbReference type="Pfam" id="PF13673">
    <property type="entry name" value="Acetyltransf_10"/>
    <property type="match status" value="1"/>
</dbReference>
<dbReference type="AlphaFoldDB" id="A0A502KT42"/>